<dbReference type="Pfam" id="PF04258">
    <property type="entry name" value="Peptidase_A22B"/>
    <property type="match status" value="1"/>
</dbReference>
<evidence type="ECO:0000256" key="4">
    <source>
        <dbReference type="ARBA" id="ARBA00022801"/>
    </source>
</evidence>
<feature type="transmembrane region" description="Helical" evidence="9">
    <location>
        <begin position="12"/>
        <end position="32"/>
    </location>
</feature>
<keyword evidence="12" id="KW-1185">Reference proteome</keyword>
<feature type="transmembrane region" description="Helical" evidence="9">
    <location>
        <begin position="101"/>
        <end position="121"/>
    </location>
</feature>
<evidence type="ECO:0000256" key="7">
    <source>
        <dbReference type="ARBA" id="ARBA00023136"/>
    </source>
</evidence>
<feature type="transmembrane region" description="Helical" evidence="9">
    <location>
        <begin position="176"/>
        <end position="196"/>
    </location>
</feature>
<feature type="region of interest" description="Disordered" evidence="8">
    <location>
        <begin position="361"/>
        <end position="405"/>
    </location>
</feature>
<keyword evidence="7 9" id="KW-0472">Membrane</keyword>
<feature type="transmembrane region" description="Helical" evidence="9">
    <location>
        <begin position="149"/>
        <end position="170"/>
    </location>
</feature>
<evidence type="ECO:0000313" key="10">
    <source>
        <dbReference type="EMBL" id="CTR10278.1"/>
    </source>
</evidence>
<feature type="transmembrane region" description="Helical" evidence="9">
    <location>
        <begin position="71"/>
        <end position="89"/>
    </location>
</feature>
<evidence type="ECO:0000256" key="5">
    <source>
        <dbReference type="ARBA" id="ARBA00022824"/>
    </source>
</evidence>
<evidence type="ECO:0000256" key="6">
    <source>
        <dbReference type="ARBA" id="ARBA00022989"/>
    </source>
</evidence>
<evidence type="ECO:0000256" key="8">
    <source>
        <dbReference type="SAM" id="MobiDB-lite"/>
    </source>
</evidence>
<feature type="compositionally biased region" description="Basic and acidic residues" evidence="8">
    <location>
        <begin position="363"/>
        <end position="394"/>
    </location>
</feature>
<dbReference type="OrthoDB" id="29661at2759"/>
<organism evidence="10 12">
    <name type="scientific">Rhodotorula toruloides</name>
    <name type="common">Yeast</name>
    <name type="synonym">Rhodosporidium toruloides</name>
    <dbReference type="NCBI Taxonomy" id="5286"/>
    <lineage>
        <taxon>Eukaryota</taxon>
        <taxon>Fungi</taxon>
        <taxon>Dikarya</taxon>
        <taxon>Basidiomycota</taxon>
        <taxon>Pucciniomycotina</taxon>
        <taxon>Microbotryomycetes</taxon>
        <taxon>Sporidiobolales</taxon>
        <taxon>Sporidiobolaceae</taxon>
        <taxon>Rhodotorula</taxon>
    </lineage>
</organism>
<feature type="compositionally biased region" description="Acidic residues" evidence="8">
    <location>
        <begin position="50"/>
        <end position="63"/>
    </location>
</feature>
<accession>A0A0K3CMU1</accession>
<dbReference type="PANTHER" id="PTHR12174">
    <property type="entry name" value="SIGNAL PEPTIDE PEPTIDASE"/>
    <property type="match status" value="1"/>
</dbReference>
<feature type="transmembrane region" description="Helical" evidence="9">
    <location>
        <begin position="256"/>
        <end position="279"/>
    </location>
</feature>
<keyword evidence="6 9" id="KW-1133">Transmembrane helix</keyword>
<dbReference type="InterPro" id="IPR007369">
    <property type="entry name" value="Peptidase_A22B_SPP"/>
</dbReference>
<feature type="transmembrane region" description="Helical" evidence="9">
    <location>
        <begin position="203"/>
        <end position="224"/>
    </location>
</feature>
<dbReference type="AlphaFoldDB" id="A0A0K3CMU1"/>
<dbReference type="PANTHER" id="PTHR12174:SF23">
    <property type="entry name" value="MINOR HISTOCOMPATIBILITY ANTIGEN H13"/>
    <property type="match status" value="1"/>
</dbReference>
<dbReference type="Proteomes" id="UP000239560">
    <property type="component" value="Unassembled WGS sequence"/>
</dbReference>
<dbReference type="Proteomes" id="UP000199069">
    <property type="component" value="Unassembled WGS sequence"/>
</dbReference>
<evidence type="ECO:0000256" key="2">
    <source>
        <dbReference type="ARBA" id="ARBA00006859"/>
    </source>
</evidence>
<evidence type="ECO:0000256" key="9">
    <source>
        <dbReference type="SAM" id="Phobius"/>
    </source>
</evidence>
<gene>
    <name evidence="10" type="primary">FGENESH: predicted gene_12.299</name>
    <name evidence="11" type="ORF">AAT19DRAFT_10401</name>
    <name evidence="10" type="ORF">BN2166_0061390</name>
</gene>
<evidence type="ECO:0000256" key="3">
    <source>
        <dbReference type="ARBA" id="ARBA00022692"/>
    </source>
</evidence>
<dbReference type="GO" id="GO:0042500">
    <property type="term" value="F:aspartic endopeptidase activity, intramembrane cleaving"/>
    <property type="evidence" value="ECO:0007669"/>
    <property type="project" value="InterPro"/>
</dbReference>
<protein>
    <submittedName>
        <fullName evidence="10">BY PROTMAP: gi|472586157|gb|EMS23685.1| minor histocompatibility antigen H13 [Rhodosporidium toruloides NP11] gi|647397757|emb|CDR40993.1| RHTO0S05e10550g1_1 [Rhodosporidium toruloides]</fullName>
    </submittedName>
    <submittedName>
        <fullName evidence="11">Signal peptide peptidase-domain containing protein</fullName>
    </submittedName>
</protein>
<evidence type="ECO:0000313" key="12">
    <source>
        <dbReference type="Proteomes" id="UP000199069"/>
    </source>
</evidence>
<feature type="region of interest" description="Disordered" evidence="8">
    <location>
        <begin position="42"/>
        <end position="63"/>
    </location>
</feature>
<name>A0A0K3CMU1_RHOTO</name>
<proteinExistence type="inferred from homology"/>
<sequence>MSSAAGLYQSYAALLAGALGPIWAGAHASLVMPKGEKRKLRKLEAKDGKEDADEEEEDEDEDVERLTREDAYWFPILGSCVLLGLFLLFKYVDKALLNKILGWYLAAMAVAGLARSGVKLARRVLGERRSRRLDKWRLKLTKNSNEHSTFSFTSLHLYCIPLAVALSASQMYTGNWILSNLVALSFAFNAISLLYLDSFATGSILLAGLFVYDIWWVFGSKAVFGKGANVMVDVATSFEAPIKIVFPKDLARGRDFTLLGLGDIVLPGVFLALALRFDYHLALKRASVPFRPSRAFPKPYFLTCFVAYILGLATTISIIHTFRAAQPALLYLSPACILSVSLCAVVRGEWGEVWGYLDGEGDERERREREEKEKKEKEKVGEKEGREEDAKDEPAGPVGEDATRE</sequence>
<feature type="transmembrane region" description="Helical" evidence="9">
    <location>
        <begin position="300"/>
        <end position="322"/>
    </location>
</feature>
<dbReference type="OMA" id="FLYDIWW"/>
<comment type="subcellular location">
    <subcellularLocation>
        <location evidence="1">Endoplasmic reticulum membrane</location>
        <topology evidence="1">Multi-pass membrane protein</topology>
    </subcellularLocation>
</comment>
<keyword evidence="3 9" id="KW-0812">Transmembrane</keyword>
<dbReference type="EMBL" id="CWKI01000012">
    <property type="protein sequence ID" value="CTR10278.1"/>
    <property type="molecule type" value="Genomic_DNA"/>
</dbReference>
<evidence type="ECO:0000256" key="1">
    <source>
        <dbReference type="ARBA" id="ARBA00004477"/>
    </source>
</evidence>
<comment type="similarity">
    <text evidence="2">Belongs to the peptidase A22B family.</text>
</comment>
<dbReference type="SMART" id="SM00730">
    <property type="entry name" value="PSN"/>
    <property type="match status" value="1"/>
</dbReference>
<evidence type="ECO:0000313" key="13">
    <source>
        <dbReference type="Proteomes" id="UP000239560"/>
    </source>
</evidence>
<dbReference type="InterPro" id="IPR006639">
    <property type="entry name" value="Preselin/SPP"/>
</dbReference>
<reference evidence="11 13" key="2">
    <citation type="journal article" date="2018" name="Elife">
        <title>Functional genomics of lipid metabolism in the oleaginous yeast Rhodosporidium toruloides.</title>
        <authorList>
            <person name="Coradetti S.T."/>
            <person name="Pinel D."/>
            <person name="Geiselman G."/>
            <person name="Ito M."/>
            <person name="Mondo S."/>
            <person name="Reilly M.C."/>
            <person name="Cheng Y.F."/>
            <person name="Bauer S."/>
            <person name="Grigoriev I."/>
            <person name="Gladden J.M."/>
            <person name="Simmons B.A."/>
            <person name="Brem R."/>
            <person name="Arkin A.P."/>
            <person name="Skerker J.M."/>
        </authorList>
    </citation>
    <scope>NUCLEOTIDE SEQUENCE [LARGE SCALE GENOMIC DNA]</scope>
    <source>
        <strain evidence="11 13">NBRC 0880</strain>
    </source>
</reference>
<dbReference type="GO" id="GO:0033619">
    <property type="term" value="P:membrane protein proteolysis"/>
    <property type="evidence" value="ECO:0007669"/>
    <property type="project" value="TreeGrafter"/>
</dbReference>
<dbReference type="STRING" id="5286.A0A0K3CMU1"/>
<dbReference type="GO" id="GO:0098554">
    <property type="term" value="C:cytoplasmic side of endoplasmic reticulum membrane"/>
    <property type="evidence" value="ECO:0007669"/>
    <property type="project" value="TreeGrafter"/>
</dbReference>
<evidence type="ECO:0000313" key="11">
    <source>
        <dbReference type="EMBL" id="PRQ71543.1"/>
    </source>
</evidence>
<dbReference type="GO" id="GO:0098553">
    <property type="term" value="C:lumenal side of endoplasmic reticulum membrane"/>
    <property type="evidence" value="ECO:0007669"/>
    <property type="project" value="TreeGrafter"/>
</dbReference>
<keyword evidence="5" id="KW-0256">Endoplasmic reticulum</keyword>
<dbReference type="EMBL" id="LCTV02000012">
    <property type="protein sequence ID" value="PRQ71543.1"/>
    <property type="molecule type" value="Genomic_DNA"/>
</dbReference>
<keyword evidence="4" id="KW-0378">Hydrolase</keyword>
<dbReference type="GO" id="GO:0006465">
    <property type="term" value="P:signal peptide processing"/>
    <property type="evidence" value="ECO:0007669"/>
    <property type="project" value="TreeGrafter"/>
</dbReference>
<reference evidence="10 12" key="1">
    <citation type="submission" date="2015-07" db="EMBL/GenBank/DDBJ databases">
        <authorList>
            <person name="Cajimat M.N.B."/>
            <person name="Milazzo M.L."/>
            <person name="Fulhorst C.F."/>
        </authorList>
    </citation>
    <scope>NUCLEOTIDE SEQUENCE [LARGE SCALE GENOMIC DNA]</scope>
    <source>
        <strain evidence="10">Single colony</strain>
    </source>
</reference>